<dbReference type="SUPFAM" id="SSF58038">
    <property type="entry name" value="SNARE fusion complex"/>
    <property type="match status" value="1"/>
</dbReference>
<comment type="caution">
    <text evidence="4">The sequence shown here is derived from an EMBL/GenBank/DDBJ whole genome shotgun (WGS) entry which is preliminary data.</text>
</comment>
<keyword evidence="5" id="KW-1185">Reference proteome</keyword>
<dbReference type="PANTHER" id="PTHR45701">
    <property type="entry name" value="SYNAPTOBREVIN FAMILY MEMBER"/>
    <property type="match status" value="1"/>
</dbReference>
<dbReference type="PRINTS" id="PR00219">
    <property type="entry name" value="SYNAPTOBREVN"/>
</dbReference>
<protein>
    <submittedName>
        <fullName evidence="4">Vesicle membrane receptor protein (V-SNARE)</fullName>
    </submittedName>
</protein>
<dbReference type="PIRSF" id="PIRSF005409">
    <property type="entry name" value="Synaptobrevin_euk"/>
    <property type="match status" value="1"/>
</dbReference>
<keyword evidence="1" id="KW-0175">Coiled coil</keyword>
<accession>A0ABR2WN90</accession>
<evidence type="ECO:0000259" key="3">
    <source>
        <dbReference type="PROSITE" id="PS50892"/>
    </source>
</evidence>
<proteinExistence type="predicted"/>
<feature type="domain" description="V-SNARE coiled-coil homology" evidence="3">
    <location>
        <begin position="5"/>
        <end position="65"/>
    </location>
</feature>
<dbReference type="InterPro" id="IPR042855">
    <property type="entry name" value="V_SNARE_CC"/>
</dbReference>
<dbReference type="Pfam" id="PF00957">
    <property type="entry name" value="Synaptobrevin"/>
    <property type="match status" value="1"/>
</dbReference>
<dbReference type="Gene3D" id="1.20.5.110">
    <property type="match status" value="1"/>
</dbReference>
<keyword evidence="2" id="KW-1133">Transmembrane helix</keyword>
<dbReference type="Proteomes" id="UP001479436">
    <property type="component" value="Unassembled WGS sequence"/>
</dbReference>
<dbReference type="PROSITE" id="PS50892">
    <property type="entry name" value="V_SNARE"/>
    <property type="match status" value="1"/>
</dbReference>
<keyword evidence="4" id="KW-0675">Receptor</keyword>
<gene>
    <name evidence="4" type="primary">SNC2_8</name>
    <name evidence="4" type="ORF">K7432_010747</name>
</gene>
<evidence type="ECO:0000256" key="2">
    <source>
        <dbReference type="SAM" id="Phobius"/>
    </source>
</evidence>
<organism evidence="4 5">
    <name type="scientific">Basidiobolus ranarum</name>
    <dbReference type="NCBI Taxonomy" id="34480"/>
    <lineage>
        <taxon>Eukaryota</taxon>
        <taxon>Fungi</taxon>
        <taxon>Fungi incertae sedis</taxon>
        <taxon>Zoopagomycota</taxon>
        <taxon>Entomophthoromycotina</taxon>
        <taxon>Basidiobolomycetes</taxon>
        <taxon>Basidiobolales</taxon>
        <taxon>Basidiobolaceae</taxon>
        <taxon>Basidiobolus</taxon>
    </lineage>
</organism>
<dbReference type="PROSITE" id="PS00417">
    <property type="entry name" value="SYNAPTOBREVIN"/>
    <property type="match status" value="1"/>
</dbReference>
<evidence type="ECO:0000313" key="4">
    <source>
        <dbReference type="EMBL" id="KAK9762982.1"/>
    </source>
</evidence>
<evidence type="ECO:0000256" key="1">
    <source>
        <dbReference type="PROSITE-ProRule" id="PRU00290"/>
    </source>
</evidence>
<sequence>MSQNKTQGIQKQVDDVVGIMQNNIERVMERGEKLDSLNNKADQLEAGALRFKQGTNKVRKAMWWKNMKLKLIIAAIVVIILIAIIVPTVLHFQK</sequence>
<keyword evidence="2" id="KW-0812">Transmembrane</keyword>
<reference evidence="4 5" key="1">
    <citation type="submission" date="2023-04" db="EMBL/GenBank/DDBJ databases">
        <title>Genome of Basidiobolus ranarum AG-B5.</title>
        <authorList>
            <person name="Stajich J.E."/>
            <person name="Carter-House D."/>
            <person name="Gryganskyi A."/>
        </authorList>
    </citation>
    <scope>NUCLEOTIDE SEQUENCE [LARGE SCALE GENOMIC DNA]</scope>
    <source>
        <strain evidence="4 5">AG-B5</strain>
    </source>
</reference>
<dbReference type="InterPro" id="IPR001388">
    <property type="entry name" value="Synaptobrevin-like"/>
</dbReference>
<name>A0ABR2WN90_9FUNG</name>
<dbReference type="InterPro" id="IPR016444">
    <property type="entry name" value="Synaptobrevin/VAMP"/>
</dbReference>
<feature type="transmembrane region" description="Helical" evidence="2">
    <location>
        <begin position="69"/>
        <end position="90"/>
    </location>
</feature>
<keyword evidence="2" id="KW-0472">Membrane</keyword>
<dbReference type="EMBL" id="JASJQH010000763">
    <property type="protein sequence ID" value="KAK9762982.1"/>
    <property type="molecule type" value="Genomic_DNA"/>
</dbReference>
<evidence type="ECO:0000313" key="5">
    <source>
        <dbReference type="Proteomes" id="UP001479436"/>
    </source>
</evidence>